<name>G2Y1N9_BOTF4</name>
<evidence type="ECO:0000313" key="2">
    <source>
        <dbReference type="Proteomes" id="UP000008177"/>
    </source>
</evidence>
<dbReference type="HOGENOM" id="CLU_3124791_0_0_1"/>
<organism evidence="1 2">
    <name type="scientific">Botryotinia fuckeliana (strain T4)</name>
    <name type="common">Noble rot fungus</name>
    <name type="synonym">Botrytis cinerea</name>
    <dbReference type="NCBI Taxonomy" id="999810"/>
    <lineage>
        <taxon>Eukaryota</taxon>
        <taxon>Fungi</taxon>
        <taxon>Dikarya</taxon>
        <taxon>Ascomycota</taxon>
        <taxon>Pezizomycotina</taxon>
        <taxon>Leotiomycetes</taxon>
        <taxon>Helotiales</taxon>
        <taxon>Sclerotiniaceae</taxon>
        <taxon>Botrytis</taxon>
    </lineage>
</organism>
<reference evidence="2" key="1">
    <citation type="journal article" date="2011" name="PLoS Genet.">
        <title>Genomic analysis of the necrotrophic fungal pathogens Sclerotinia sclerotiorum and Botrytis cinerea.</title>
        <authorList>
            <person name="Amselem J."/>
            <person name="Cuomo C.A."/>
            <person name="van Kan J.A."/>
            <person name="Viaud M."/>
            <person name="Benito E.P."/>
            <person name="Couloux A."/>
            <person name="Coutinho P.M."/>
            <person name="de Vries R.P."/>
            <person name="Dyer P.S."/>
            <person name="Fillinger S."/>
            <person name="Fournier E."/>
            <person name="Gout L."/>
            <person name="Hahn M."/>
            <person name="Kohn L."/>
            <person name="Lapalu N."/>
            <person name="Plummer K.M."/>
            <person name="Pradier J.M."/>
            <person name="Quevillon E."/>
            <person name="Sharon A."/>
            <person name="Simon A."/>
            <person name="ten Have A."/>
            <person name="Tudzynski B."/>
            <person name="Tudzynski P."/>
            <person name="Wincker P."/>
            <person name="Andrew M."/>
            <person name="Anthouard V."/>
            <person name="Beever R.E."/>
            <person name="Beffa R."/>
            <person name="Benoit I."/>
            <person name="Bouzid O."/>
            <person name="Brault B."/>
            <person name="Chen Z."/>
            <person name="Choquer M."/>
            <person name="Collemare J."/>
            <person name="Cotton P."/>
            <person name="Danchin E.G."/>
            <person name="Da Silva C."/>
            <person name="Gautier A."/>
            <person name="Giraud C."/>
            <person name="Giraud T."/>
            <person name="Gonzalez C."/>
            <person name="Grossetete S."/>
            <person name="Guldener U."/>
            <person name="Henrissat B."/>
            <person name="Howlett B.J."/>
            <person name="Kodira C."/>
            <person name="Kretschmer M."/>
            <person name="Lappartient A."/>
            <person name="Leroch M."/>
            <person name="Levis C."/>
            <person name="Mauceli E."/>
            <person name="Neuveglise C."/>
            <person name="Oeser B."/>
            <person name="Pearson M."/>
            <person name="Poulain J."/>
            <person name="Poussereau N."/>
            <person name="Quesneville H."/>
            <person name="Rascle C."/>
            <person name="Schumacher J."/>
            <person name="Segurens B."/>
            <person name="Sexton A."/>
            <person name="Silva E."/>
            <person name="Sirven C."/>
            <person name="Soanes D.M."/>
            <person name="Talbot N.J."/>
            <person name="Templeton M."/>
            <person name="Yandava C."/>
            <person name="Yarden O."/>
            <person name="Zeng Q."/>
            <person name="Rollins J.A."/>
            <person name="Lebrun M.H."/>
            <person name="Dickman M."/>
        </authorList>
    </citation>
    <scope>NUCLEOTIDE SEQUENCE [LARGE SCALE GENOMIC DNA]</scope>
    <source>
        <strain evidence="2">T4</strain>
    </source>
</reference>
<gene>
    <name evidence="1" type="ORF">BofuT4_uP041900.1</name>
</gene>
<dbReference type="EMBL" id="FQ790282">
    <property type="protein sequence ID" value="CCD46579.1"/>
    <property type="molecule type" value="Genomic_DNA"/>
</dbReference>
<evidence type="ECO:0000313" key="1">
    <source>
        <dbReference type="EMBL" id="CCD46579.1"/>
    </source>
</evidence>
<accession>G2Y1N9</accession>
<dbReference type="AlphaFoldDB" id="G2Y1N9"/>
<protein>
    <submittedName>
        <fullName evidence="1">Uncharacterized protein</fullName>
    </submittedName>
</protein>
<proteinExistence type="predicted"/>
<dbReference type="Proteomes" id="UP000008177">
    <property type="component" value="Unplaced contigs"/>
</dbReference>
<sequence length="50" mass="5724">MEKTSLALASGQIEERSFLYFLLNALINLHVHVKTTSSLTVPKAVRFWMM</sequence>
<dbReference type="InParanoid" id="G2Y1N9"/>